<comment type="caution">
    <text evidence="2">The sequence shown here is derived from an EMBL/GenBank/DDBJ whole genome shotgun (WGS) entry which is preliminary data.</text>
</comment>
<feature type="chain" id="PRO_5040819409" description="CueP family metal-binding protein" evidence="1">
    <location>
        <begin position="18"/>
        <end position="207"/>
    </location>
</feature>
<protein>
    <recommendedName>
        <fullName evidence="4">CueP family metal-binding protein</fullName>
    </recommendedName>
</protein>
<evidence type="ECO:0000256" key="1">
    <source>
        <dbReference type="SAM" id="SignalP"/>
    </source>
</evidence>
<dbReference type="Pfam" id="PF21172">
    <property type="entry name" value="CueP"/>
    <property type="match status" value="1"/>
</dbReference>
<dbReference type="AlphaFoldDB" id="A0A9W6HVQ2"/>
<reference evidence="2" key="1">
    <citation type="journal article" date="2014" name="Int. J. Syst. Evol. Microbiol.">
        <title>Complete genome sequence of Corynebacterium casei LMG S-19264T (=DSM 44701T), isolated from a smear-ripened cheese.</title>
        <authorList>
            <consortium name="US DOE Joint Genome Institute (JGI-PGF)"/>
            <person name="Walter F."/>
            <person name="Albersmeier A."/>
            <person name="Kalinowski J."/>
            <person name="Ruckert C."/>
        </authorList>
    </citation>
    <scope>NUCLEOTIDE SEQUENCE</scope>
    <source>
        <strain evidence="2">VKM Ac-1958</strain>
    </source>
</reference>
<feature type="signal peptide" evidence="1">
    <location>
        <begin position="1"/>
        <end position="17"/>
    </location>
</feature>
<sequence>MRSAARRSALPALIATAALLLAGCAAPSIQPKTPDATAPSTAAVEQVDAAELLAPLGLDGQDARSVIDALEALPVDERPSDLIASIRTEELLLKSADGREASLPMPADVFYTSVAPYVTQTHDCFYHSLTTCRGELSSTPLAVTIIAADGTVIVDETVTTNDNGFAGFWLPRDLDATITITQDGRTVTAPLSTTDEDATCVTTLQLT</sequence>
<organism evidence="2 3">
    <name type="scientific">Microbacterium keratanolyticum</name>
    <dbReference type="NCBI Taxonomy" id="67574"/>
    <lineage>
        <taxon>Bacteria</taxon>
        <taxon>Bacillati</taxon>
        <taxon>Actinomycetota</taxon>
        <taxon>Actinomycetes</taxon>
        <taxon>Micrococcales</taxon>
        <taxon>Microbacteriaceae</taxon>
        <taxon>Microbacterium</taxon>
    </lineage>
</organism>
<dbReference type="InterPro" id="IPR047808">
    <property type="entry name" value="CueP-like"/>
</dbReference>
<keyword evidence="3" id="KW-1185">Reference proteome</keyword>
<evidence type="ECO:0000313" key="2">
    <source>
        <dbReference type="EMBL" id="GLK02835.1"/>
    </source>
</evidence>
<name>A0A9W6HVQ2_9MICO</name>
<evidence type="ECO:0000313" key="3">
    <source>
        <dbReference type="Proteomes" id="UP001142325"/>
    </source>
</evidence>
<reference evidence="2" key="2">
    <citation type="submission" date="2023-01" db="EMBL/GenBank/DDBJ databases">
        <authorList>
            <person name="Sun Q."/>
            <person name="Evtushenko L."/>
        </authorList>
    </citation>
    <scope>NUCLEOTIDE SEQUENCE</scope>
    <source>
        <strain evidence="2">VKM Ac-1958</strain>
    </source>
</reference>
<dbReference type="RefSeq" id="WP_204937665.1">
    <property type="nucleotide sequence ID" value="NZ_BAAAUM010000002.1"/>
</dbReference>
<keyword evidence="1" id="KW-0732">Signal</keyword>
<dbReference type="Proteomes" id="UP001142325">
    <property type="component" value="Unassembled WGS sequence"/>
</dbReference>
<dbReference type="EMBL" id="BSET01000002">
    <property type="protein sequence ID" value="GLK02835.1"/>
    <property type="molecule type" value="Genomic_DNA"/>
</dbReference>
<dbReference type="Gene3D" id="2.60.40.3700">
    <property type="match status" value="1"/>
</dbReference>
<evidence type="ECO:0008006" key="4">
    <source>
        <dbReference type="Google" id="ProtNLM"/>
    </source>
</evidence>
<proteinExistence type="predicted"/>
<dbReference type="PROSITE" id="PS51257">
    <property type="entry name" value="PROKAR_LIPOPROTEIN"/>
    <property type="match status" value="1"/>
</dbReference>
<dbReference type="NCBIfam" id="NF038094">
    <property type="entry name" value="CueP_fam"/>
    <property type="match status" value="1"/>
</dbReference>
<gene>
    <name evidence="2" type="ORF">GCM10017596_25500</name>
</gene>
<accession>A0A9W6HVQ2</accession>